<accession>A0A9Q8Z308</accession>
<protein>
    <recommendedName>
        <fullName evidence="6">Aldose 1-epimerase</fullName>
    </recommendedName>
</protein>
<evidence type="ECO:0000313" key="5">
    <source>
        <dbReference type="Proteomes" id="UP001056012"/>
    </source>
</evidence>
<dbReference type="FunFam" id="2.70.98.10:FF:000014">
    <property type="entry name" value="Aldose 1-epimerase, putative"/>
    <property type="match status" value="1"/>
</dbReference>
<dbReference type="AlphaFoldDB" id="A0A9Q8Z308"/>
<gene>
    <name evidence="4" type="ORF">yc1106_01198</name>
</gene>
<dbReference type="CDD" id="cd09019">
    <property type="entry name" value="galactose_mutarotase_like"/>
    <property type="match status" value="1"/>
</dbReference>
<reference evidence="4" key="1">
    <citation type="submission" date="2021-12" db="EMBL/GenBank/DDBJ databases">
        <title>Curvularia clavata genome.</title>
        <authorList>
            <person name="Cao Y."/>
        </authorList>
    </citation>
    <scope>NUCLEOTIDE SEQUENCE</scope>
    <source>
        <strain evidence="4">Yc1106</strain>
    </source>
</reference>
<comment type="similarity">
    <text evidence="1">Belongs to the aldose epimerase family.</text>
</comment>
<dbReference type="InterPro" id="IPR014718">
    <property type="entry name" value="GH-type_carb-bd"/>
</dbReference>
<keyword evidence="2" id="KW-0413">Isomerase</keyword>
<proteinExistence type="inferred from homology"/>
<dbReference type="GO" id="GO:0006006">
    <property type="term" value="P:glucose metabolic process"/>
    <property type="evidence" value="ECO:0007669"/>
    <property type="project" value="TreeGrafter"/>
</dbReference>
<evidence type="ECO:0000313" key="4">
    <source>
        <dbReference type="EMBL" id="USP73924.1"/>
    </source>
</evidence>
<dbReference type="InterPro" id="IPR047215">
    <property type="entry name" value="Galactose_mutarotase-like"/>
</dbReference>
<dbReference type="Gene3D" id="2.70.98.10">
    <property type="match status" value="1"/>
</dbReference>
<evidence type="ECO:0000256" key="2">
    <source>
        <dbReference type="ARBA" id="ARBA00023235"/>
    </source>
</evidence>
<dbReference type="InterPro" id="IPR008183">
    <property type="entry name" value="Aldose_1/G6P_1-epimerase"/>
</dbReference>
<dbReference type="OrthoDB" id="274691at2759"/>
<dbReference type="GO" id="GO:0033499">
    <property type="term" value="P:galactose catabolic process via UDP-galactose, Leloir pathway"/>
    <property type="evidence" value="ECO:0007669"/>
    <property type="project" value="TreeGrafter"/>
</dbReference>
<dbReference type="GO" id="GO:0030246">
    <property type="term" value="F:carbohydrate binding"/>
    <property type="evidence" value="ECO:0007669"/>
    <property type="project" value="InterPro"/>
</dbReference>
<dbReference type="SUPFAM" id="SSF74650">
    <property type="entry name" value="Galactose mutarotase-like"/>
    <property type="match status" value="1"/>
</dbReference>
<evidence type="ECO:0008006" key="6">
    <source>
        <dbReference type="Google" id="ProtNLM"/>
    </source>
</evidence>
<evidence type="ECO:0000256" key="1">
    <source>
        <dbReference type="ARBA" id="ARBA00006206"/>
    </source>
</evidence>
<dbReference type="InterPro" id="IPR011013">
    <property type="entry name" value="Gal_mutarotase_sf_dom"/>
</dbReference>
<keyword evidence="5" id="KW-1185">Reference proteome</keyword>
<organism evidence="4 5">
    <name type="scientific">Curvularia clavata</name>
    <dbReference type="NCBI Taxonomy" id="95742"/>
    <lineage>
        <taxon>Eukaryota</taxon>
        <taxon>Fungi</taxon>
        <taxon>Dikarya</taxon>
        <taxon>Ascomycota</taxon>
        <taxon>Pezizomycotina</taxon>
        <taxon>Dothideomycetes</taxon>
        <taxon>Pleosporomycetidae</taxon>
        <taxon>Pleosporales</taxon>
        <taxon>Pleosporineae</taxon>
        <taxon>Pleosporaceae</taxon>
        <taxon>Curvularia</taxon>
    </lineage>
</organism>
<dbReference type="Proteomes" id="UP001056012">
    <property type="component" value="Chromosome 1"/>
</dbReference>
<dbReference type="PANTHER" id="PTHR10091:SF2">
    <property type="entry name" value="ALDOSE 1-EPIMERASE"/>
    <property type="match status" value="1"/>
</dbReference>
<evidence type="ECO:0000256" key="3">
    <source>
        <dbReference type="ARBA" id="ARBA00023277"/>
    </source>
</evidence>
<name>A0A9Q8Z308_CURCL</name>
<dbReference type="VEuPathDB" id="FungiDB:yc1106_01198"/>
<dbReference type="GO" id="GO:0004034">
    <property type="term" value="F:aldose 1-epimerase activity"/>
    <property type="evidence" value="ECO:0007669"/>
    <property type="project" value="TreeGrafter"/>
</dbReference>
<dbReference type="Pfam" id="PF01263">
    <property type="entry name" value="Aldose_epim"/>
    <property type="match status" value="1"/>
</dbReference>
<dbReference type="EMBL" id="CP089274">
    <property type="protein sequence ID" value="USP73924.1"/>
    <property type="molecule type" value="Genomic_DNA"/>
</dbReference>
<keyword evidence="3" id="KW-0119">Carbohydrate metabolism</keyword>
<sequence>MHMAPNEGMHALIAAVMLPTMKYLLFAVVAVQSTLSNAAAPRPDAQGRYTIEAEGIKAQFIPYGATLTNLFVKDAKGKELDIVLGYDNTSYYRKLSAIPDEVLSNPEPAVDPGHPVYNAIPGRYVNRIGKAQYTIDNVTYQTEKNDGPNTLHSGTNNWSYRFWKVKRVTGSSITFSITDASNSSLGMIGRVESSVTYSVSKNKWHISMDATSPEAKTPLMLTQHTYFQLDAFTRPDNRTIWNHTLYMPEAKRVVVGDANALPTGEIAQITPNAIDDFWSTPRELGFAAGRAGFETHCGNGCHGYNGAWAFNQNRDKSKSVLTLSSKYSGIKAKLTTDQDAVVLYTCNWNDGKTEFKSTQGVAGQDKLIPRDGCIAIEAQDYPDGINHPEWGRLDKQITGPGEKYHWESSWEFGTL</sequence>
<dbReference type="PANTHER" id="PTHR10091">
    <property type="entry name" value="ALDOSE-1-EPIMERASE"/>
    <property type="match status" value="1"/>
</dbReference>